<keyword evidence="2" id="KW-1185">Reference proteome</keyword>
<proteinExistence type="predicted"/>
<organism evidence="1 2">
    <name type="scientific">Sphingomonas colocasiae</name>
    <dbReference type="NCBI Taxonomy" id="1848973"/>
    <lineage>
        <taxon>Bacteria</taxon>
        <taxon>Pseudomonadati</taxon>
        <taxon>Pseudomonadota</taxon>
        <taxon>Alphaproteobacteria</taxon>
        <taxon>Sphingomonadales</taxon>
        <taxon>Sphingomonadaceae</taxon>
        <taxon>Sphingomonas</taxon>
    </lineage>
</organism>
<dbReference type="RefSeq" id="WP_222988966.1">
    <property type="nucleotide sequence ID" value="NZ_JAINVV010000003.1"/>
</dbReference>
<dbReference type="Pfam" id="PF10604">
    <property type="entry name" value="Polyketide_cyc2"/>
    <property type="match status" value="1"/>
</dbReference>
<dbReference type="CDD" id="cd07821">
    <property type="entry name" value="PYR_PYL_RCAR_like"/>
    <property type="match status" value="1"/>
</dbReference>
<protein>
    <submittedName>
        <fullName evidence="1">SRPBCC family protein</fullName>
    </submittedName>
</protein>
<accession>A0ABS7PKR4</accession>
<sequence length="132" mass="14502">MPSVHHWIRIERPAEAVWDAAADVGALHTRLVPGFVVATEMLEDVAHPTRRVTFGDGTIVDEVIVDIDRGRRRLVWSVQGVTHHNGVLTVQADGTGALVNWTADVLPAELAERISPMMALGLSTMKRHLERG</sequence>
<dbReference type="Gene3D" id="3.30.530.20">
    <property type="match status" value="1"/>
</dbReference>
<reference evidence="1 2" key="1">
    <citation type="submission" date="2021-08" db="EMBL/GenBank/DDBJ databases">
        <authorList>
            <person name="Tuo L."/>
        </authorList>
    </citation>
    <scope>NUCLEOTIDE SEQUENCE [LARGE SCALE GENOMIC DNA]</scope>
    <source>
        <strain evidence="1 2">JCM 31229</strain>
    </source>
</reference>
<name>A0ABS7PKR4_9SPHN</name>
<dbReference type="EMBL" id="JAINVV010000003">
    <property type="protein sequence ID" value="MBY8821890.1"/>
    <property type="molecule type" value="Genomic_DNA"/>
</dbReference>
<dbReference type="SUPFAM" id="SSF55961">
    <property type="entry name" value="Bet v1-like"/>
    <property type="match status" value="1"/>
</dbReference>
<comment type="caution">
    <text evidence="1">The sequence shown here is derived from an EMBL/GenBank/DDBJ whole genome shotgun (WGS) entry which is preliminary data.</text>
</comment>
<evidence type="ECO:0000313" key="1">
    <source>
        <dbReference type="EMBL" id="MBY8821890.1"/>
    </source>
</evidence>
<gene>
    <name evidence="1" type="ORF">K7G82_06280</name>
</gene>
<dbReference type="Proteomes" id="UP000706039">
    <property type="component" value="Unassembled WGS sequence"/>
</dbReference>
<dbReference type="InterPro" id="IPR023393">
    <property type="entry name" value="START-like_dom_sf"/>
</dbReference>
<dbReference type="InterPro" id="IPR019587">
    <property type="entry name" value="Polyketide_cyclase/dehydratase"/>
</dbReference>
<evidence type="ECO:0000313" key="2">
    <source>
        <dbReference type="Proteomes" id="UP000706039"/>
    </source>
</evidence>